<dbReference type="AlphaFoldDB" id="A0A8D8C4J7"/>
<evidence type="ECO:0000313" key="1">
    <source>
        <dbReference type="EMBL" id="CAG6486916.1"/>
    </source>
</evidence>
<name>A0A8D8C4J7_CULPI</name>
<reference evidence="1" key="1">
    <citation type="submission" date="2021-05" db="EMBL/GenBank/DDBJ databases">
        <authorList>
            <person name="Alioto T."/>
            <person name="Alioto T."/>
            <person name="Gomez Garrido J."/>
        </authorList>
    </citation>
    <scope>NUCLEOTIDE SEQUENCE</scope>
</reference>
<proteinExistence type="predicted"/>
<protein>
    <submittedName>
        <fullName evidence="1">(northern house mosquito) hypothetical protein</fullName>
    </submittedName>
</protein>
<dbReference type="EMBL" id="HBUE01105439">
    <property type="protein sequence ID" value="CAG6486916.1"/>
    <property type="molecule type" value="Transcribed_RNA"/>
</dbReference>
<dbReference type="EMBL" id="HBUE01105438">
    <property type="protein sequence ID" value="CAG6486914.1"/>
    <property type="molecule type" value="Transcribed_RNA"/>
</dbReference>
<sequence length="113" mass="12687">MVAIALASPSVQAAVTGFGGVPGSMRFHKPSFIRTIFTLNDHERKFRLLSRVTPTLEKSIFAFHETSRFLRVSHEFTITFRVTLLFPNFPAVPVVAHNLLQGLKRGGIRTYSE</sequence>
<accession>A0A8D8C4J7</accession>
<organism evidence="1">
    <name type="scientific">Culex pipiens</name>
    <name type="common">House mosquito</name>
    <dbReference type="NCBI Taxonomy" id="7175"/>
    <lineage>
        <taxon>Eukaryota</taxon>
        <taxon>Metazoa</taxon>
        <taxon>Ecdysozoa</taxon>
        <taxon>Arthropoda</taxon>
        <taxon>Hexapoda</taxon>
        <taxon>Insecta</taxon>
        <taxon>Pterygota</taxon>
        <taxon>Neoptera</taxon>
        <taxon>Endopterygota</taxon>
        <taxon>Diptera</taxon>
        <taxon>Nematocera</taxon>
        <taxon>Culicoidea</taxon>
        <taxon>Culicidae</taxon>
        <taxon>Culicinae</taxon>
        <taxon>Culicini</taxon>
        <taxon>Culex</taxon>
        <taxon>Culex</taxon>
    </lineage>
</organism>